<proteinExistence type="predicted"/>
<accession>A0ACC0U2H0</accession>
<sequence>MSEDNLLRSEAELKLDLARQQRAQKYKDVGDPISLPGVPIDIAVRGNYAWVAGSTHTIRKVDLQTGRTVQLYKGHSGPATSLVFCDRVPGSGDENLLITGSWDKTIKVWDTDSRAVISSTLAHTDFVKALLIVPPLQLLVSGSSDKSVRFWDLSSPLSPDGLPPVGSISAHIRPVESLAAYLDTTTGSAHLVLFTTDTMGVINVWDVVKDSADGAPIWRGTPRDEVKGHRTRINEIVYGDGHLWSASTDETIQLQLYPPPADSKLKPSPPITHTMAFKAVLPIYLNSKLDSNAFPYLLAGSGDCIRVYDISSLDEAEFIKQVEGHWHDVTHLRTWIQESVDGTRRDVWVVSGSLDGTLRKWKLSDCQNLSSPDRSPLKQKSVAKGRIPVNPRTHSA</sequence>
<evidence type="ECO:0000313" key="1">
    <source>
        <dbReference type="EMBL" id="KAI9458041.1"/>
    </source>
</evidence>
<evidence type="ECO:0000313" key="2">
    <source>
        <dbReference type="Proteomes" id="UP001207468"/>
    </source>
</evidence>
<dbReference type="Proteomes" id="UP001207468">
    <property type="component" value="Unassembled WGS sequence"/>
</dbReference>
<keyword evidence="2" id="KW-1185">Reference proteome</keyword>
<reference evidence="1" key="1">
    <citation type="submission" date="2021-03" db="EMBL/GenBank/DDBJ databases">
        <title>Evolutionary priming and transition to the ectomycorrhizal habit in an iconic lineage of mushroom-forming fungi: is preadaptation a requirement?</title>
        <authorList>
            <consortium name="DOE Joint Genome Institute"/>
            <person name="Looney B.P."/>
            <person name="Miyauchi S."/>
            <person name="Morin E."/>
            <person name="Drula E."/>
            <person name="Courty P.E."/>
            <person name="Chicoki N."/>
            <person name="Fauchery L."/>
            <person name="Kohler A."/>
            <person name="Kuo A."/>
            <person name="LaButti K."/>
            <person name="Pangilinan J."/>
            <person name="Lipzen A."/>
            <person name="Riley R."/>
            <person name="Andreopoulos W."/>
            <person name="He G."/>
            <person name="Johnson J."/>
            <person name="Barry K.W."/>
            <person name="Grigoriev I.V."/>
            <person name="Nagy L."/>
            <person name="Hibbett D."/>
            <person name="Henrissat B."/>
            <person name="Matheny P.B."/>
            <person name="Labbe J."/>
            <person name="Martin A.F."/>
        </authorList>
    </citation>
    <scope>NUCLEOTIDE SEQUENCE</scope>
    <source>
        <strain evidence="1">BPL698</strain>
    </source>
</reference>
<gene>
    <name evidence="1" type="ORF">F5148DRAFT_1276978</name>
</gene>
<name>A0ACC0U2H0_9AGAM</name>
<dbReference type="EMBL" id="JAGFNK010000215">
    <property type="protein sequence ID" value="KAI9458041.1"/>
    <property type="molecule type" value="Genomic_DNA"/>
</dbReference>
<comment type="caution">
    <text evidence="1">The sequence shown here is derived from an EMBL/GenBank/DDBJ whole genome shotgun (WGS) entry which is preliminary data.</text>
</comment>
<protein>
    <submittedName>
        <fullName evidence="1">WD40 repeat-like protein</fullName>
    </submittedName>
</protein>
<organism evidence="1 2">
    <name type="scientific">Russula earlei</name>
    <dbReference type="NCBI Taxonomy" id="71964"/>
    <lineage>
        <taxon>Eukaryota</taxon>
        <taxon>Fungi</taxon>
        <taxon>Dikarya</taxon>
        <taxon>Basidiomycota</taxon>
        <taxon>Agaricomycotina</taxon>
        <taxon>Agaricomycetes</taxon>
        <taxon>Russulales</taxon>
        <taxon>Russulaceae</taxon>
        <taxon>Russula</taxon>
    </lineage>
</organism>